<feature type="compositionally biased region" description="Polar residues" evidence="1">
    <location>
        <begin position="2096"/>
        <end position="2115"/>
    </location>
</feature>
<dbReference type="EMBL" id="CP080095">
    <property type="protein sequence ID" value="QYD71072.1"/>
    <property type="molecule type" value="Genomic_DNA"/>
</dbReference>
<dbReference type="Gene3D" id="2.160.20.10">
    <property type="entry name" value="Single-stranded right-handed beta-helix, Pectin lyase-like"/>
    <property type="match status" value="1"/>
</dbReference>
<feature type="compositionally biased region" description="Polar residues" evidence="1">
    <location>
        <begin position="2373"/>
        <end position="2388"/>
    </location>
</feature>
<dbReference type="Proteomes" id="UP000826462">
    <property type="component" value="Chromosome 1"/>
</dbReference>
<dbReference type="NCBIfam" id="TIGR01731">
    <property type="entry name" value="fil_hemag_20aa"/>
    <property type="match status" value="20"/>
</dbReference>
<feature type="compositionally biased region" description="Low complexity" evidence="1">
    <location>
        <begin position="2529"/>
        <end position="2540"/>
    </location>
</feature>
<keyword evidence="2" id="KW-0732">Signal</keyword>
<accession>A0ABX8UQ05</accession>
<feature type="region of interest" description="Disordered" evidence="1">
    <location>
        <begin position="1849"/>
        <end position="1869"/>
    </location>
</feature>
<sequence length="3340" mass="328946">MLSMRHIAFAALCALGMQPLQIDAQVTAAPTSAGSKPIVGVTANGLPVVQIATPNGAGVSNNAYTQYNVGPQGLILNNSPGNVLTQQAGYVTGNPNLASGSARVILNQVIGGSPSQLLGYTEVAGQRAEVVIANPAGIYCNGCGFINTSRGILTTGTPVFGGTGSLDAFHVTGGQIQIGAAGLDGSQADQVDLIARSVAINGKAWAGQSLNVVAGNNDVRHDDLSAQWLGPDGNSPGVAIDVAQLGGMYAGKIRLVGTETGVGVNSAGTIASQAGDLQLNSQGKVSLSGTTSANGNVTISGAGDVANSGSVYATQNTAVNSQSQVDNSGTVAALGNTSITGASVNSTGALGAGVDANGNVTGAGSLAVTGAGSVSATGQQIAGGNLAMSGSSLNMAGSQTLAKGNVSLTATGAGGDTGNLAHTGAALQAGGSLTVNAASGDIDNTAGQLEAAGAVNVSAANVQNSAGRIVSDNTDGLTLTASGQITNAAGTTAQAATGGVIGGNGNVDIKAASLTNNGTVTAAQHLAVTALGTLDNSGGTLSGATLAANAASLKNANGAISANTVAMTVPQFDNSGGQIAANQLTVSASNLTNAHGKLTQLGSGAMGLDISGTLDNANGGVIQTNSTDLTLAPASLNNNGGTITHAGTGTLTIDTANGSGAVSNVGGAIVSNGRMAVSAGSVDNTGGSVTAAQTLDTTVAGALDNSGGTLSAQTVTTRAASFTNADGVVSGNSVSMTVPQLDNSNGKIIANQLDLTATNLTNERGSLTQLGANAMGFDVSNAIDNSNGGVIQTNSTDLSLASASINNNGGTITHAGAGTLTIEPGNGAGSLTNVGGRIVTNGLASVRVGSLDNTGGTLASQGAMSAIVQAVLNNTNGRLSSGSALTVSSGGALLNAGGVIGAGGAVTDSTLNVTAASIDNSGGAVTNVGTGATTINGGSQIVNRNAGGVAGMGSISGNGNVSLSASSVSNTQGGQLSGANLLINASNLDSSGGAIGNVANTSGDVGITTGTLNVTNGQINASRNLSVAASTLLGGGRYSAVNDLTLNLQGSFATDPNYSFTAGHNLTFTLPGTFSNAGAFAAVNGLTVNAGDIANSGTLAAGGLLSTHSNTLTNTGTIVGGSVSLSAVQTLSNLGTSALIGATDSAGKLELLSADIENRDDTTATDAQAMTAIYGLGQVVLAGGKDANGNYTNANLVRNQSGLIQSSGDMQIAANQVTNTRRAMGTSGFTSAVNPDLLASLGISLSGQTGQVGVKDPDSIGGVYVEPPHGGQWNSTYQFTTYTGVAVASTVTTISPESQIIAGGNLNAASVGIFQNYWSQVAAAGNIAMPAVLDQNSWQGQSAPQVQVTYSGQYHYNNYDNSEHDWQLPFGDAPFVGSRPGGYSQVAPADIRTYALPAYESRFTAGGTLSGTGVTINNTAGNASVTPLGLPPGQSVSGTGAGAVSGTISAHGGGSVQGGPSNFDNPTIAAATAGNVLSNITLPRGGLFSVNSAPNSPYLVETNPAFTSQQQWLSSDYYFQQMGMNPGQIQLRLGDGFYEQKLVQDQIMSMTGKSVLTNYADTQDEFKALMTSGAQLAQSLNLAPGTGLSPEQVAQLTSNVVIMQSQVVDGQTVLVPVVYLAQASQDNMGNGPVIAATNIDLQNAKSVTNSGTISAANNFSIGAQSIDSSFGTLQAGGQMALVTAGDINLTSATLNAGSLALQSGGNLILDTSVKTVSQVSDTGATRVTTTMGPAASINVAGNAVIVTGGDFEQNAGSLNVGGALGMSVGGDWNLGVQQTGEHKVVERANGVSDTDINQVVGSSVKVGGASLLAVGGDLTATGANMSLGGGGTIIAGGNVTLQAATATSTVDSNSSGTDHHGSYSETLHTSDDSLTATTLQSGDSLSVVSGKDINVTGSTVSLDKGNALLMAAGSVNVGAATETHVSDTYETHSHSGVASHTSAVNQVDQSATYADGSTISADGVSVISGKDINVTGSNIVGTYGVGLAAAGNVNILAATDTWQDSEYHQVKHSGLSGSGGIGFTIGSSEQSDRYNASSVTQSQSRSIVGSVEGNVVISAGKDVHIGGSDIVAGRAAGDVTGATGNIGIVGQNVTIDPSQDTAQSNDHQEQRSSGLTLAVTGTPLDTVRNLQSAGSSGNAYQRAQGVGNELTASGLDTPSVTATFSHSSSSSTTVVSSMSNAGSTIRGAGNVSVTATGGALRDANGNPLDGNIAVIGSTISAGGTTTLDANRNVILQASTNQLQQSTQSESSSTSFQLASPSPGDFVRWVTGGPNSSGVSSSPYNAGRGNADSNGSATTQTASVVSGNSVIVKSHTGDIDVVGSGISGTQGVDLIATQGAINVLAGTETSTNHEESSSHQFGDLGSNGTGTGFSQGVSNSHMVQDTAAQTQSTIRSQIVSGNGNVTLDAKQDVTVQGSDLYAGQDLTLIGKNLNLDPGTDAQQSSMSQSASQFGVTFALGGVAGDTAATVNRSLNQASHAGDSRLAALDVAQAALAVYNAPGAAASGQAPAVIKATVSVGGGTSHAEAQSSSTTNSGSTLTAGGTATLVATGSGNKDGAGYATDGDINARGTQITAHDVALNAARDINLQSAKDTSQQTSSNSSTNASIGVGFGLGGAQNGFTLELAANGAKGNANGNGTTNHDTQINASGTVAITSGRDTNLRGAEVAGNTVDANVGRDLNIQSVQDTNAYNSQQASAGFQASICVPPFCYGQTVSGSANASDQTIKDNFQSVNQQSGISAGSGGFDIYVGNHTQLDGGVIASTASPDKNSLSTQTLDYTNLQNQAEYSGSTVSFGVSTNSGGGTTGIAGMGPSGFGASGVSDDASGTTYAAVSPGTITVRGDAGTGHDSTAGLSRDTANANGSVANTFDAQNVSNDMAVQQGVVQVGMQVVGDIGRAEHWEEDSAARIASHAAVAALGAALGGGNVAGAVGGTVAGDIAGNAAAHAGGGALAGNIASGAAGALAGGALGGAGGAMSGANGALGADLYNRQLHPDEKQKLQQKANEIAANIAQNPQDQATIAQYWNSMLTVAASADVDTQAAQQLNAYVDQLTQAAQASGNYAPLDRFLSDLNIAQQTVQSMAGQPLYGTTGNPIVADGSVVSSFQSTPAQASDTTLFANGPLGSLNQFGPGNTLATTGWQPIGNATVQQQIQWLEQSTLQQASTLNGSVSPTYPLENIALGGMAGKIVSGVLGAIFDAAAANSAVVGSVANANFAQSSINAAEAFSIEGAAKYSQIAGMPINTVDDLAAAIKSGLISPSQLPVDYVVTADGTQLILNTRTSVALSRAGVPQSQWYGANQTGLQVPGMSAGTTFDYLAARQLARNKLPPTGTPNVPKGTK</sequence>
<reference evidence="4 5" key="1">
    <citation type="submission" date="2021-07" db="EMBL/GenBank/DDBJ databases">
        <title>Paraburkholderia edwinii protects Aspergillus sp. from phenazines by acting as a toxin sponge.</title>
        <authorList>
            <person name="Dahlstrom K.M."/>
            <person name="Newman D.K."/>
        </authorList>
    </citation>
    <scope>NUCLEOTIDE SEQUENCE [LARGE SCALE GENOMIC DNA]</scope>
    <source>
        <strain evidence="4 5">Pe01</strain>
    </source>
</reference>
<feature type="compositionally biased region" description="Low complexity" evidence="1">
    <location>
        <begin position="2271"/>
        <end position="2282"/>
    </location>
</feature>
<feature type="domain" description="Filamentous haemagglutinin FhaB/tRNA nuclease CdiA-like TPS" evidence="3">
    <location>
        <begin position="43"/>
        <end position="163"/>
    </location>
</feature>
<dbReference type="InterPro" id="IPR011050">
    <property type="entry name" value="Pectin_lyase_fold/virulence"/>
</dbReference>
<dbReference type="InterPro" id="IPR008638">
    <property type="entry name" value="FhaB/CdiA-like_TPS"/>
</dbReference>
<dbReference type="InterPro" id="IPR012334">
    <property type="entry name" value="Pectin_lyas_fold"/>
</dbReference>
<gene>
    <name evidence="4" type="ORF">KZJ38_18440</name>
</gene>
<feature type="compositionally biased region" description="Polar residues" evidence="1">
    <location>
        <begin position="2290"/>
        <end position="2299"/>
    </location>
</feature>
<evidence type="ECO:0000256" key="2">
    <source>
        <dbReference type="SAM" id="SignalP"/>
    </source>
</evidence>
<feature type="compositionally biased region" description="Low complexity" evidence="1">
    <location>
        <begin position="2244"/>
        <end position="2259"/>
    </location>
</feature>
<evidence type="ECO:0000256" key="1">
    <source>
        <dbReference type="SAM" id="MobiDB-lite"/>
    </source>
</evidence>
<name>A0ABX8UQ05_9BURK</name>
<feature type="signal peptide" evidence="2">
    <location>
        <begin position="1"/>
        <end position="24"/>
    </location>
</feature>
<feature type="chain" id="PRO_5045108951" evidence="2">
    <location>
        <begin position="25"/>
        <end position="3340"/>
    </location>
</feature>
<dbReference type="NCBIfam" id="TIGR01901">
    <property type="entry name" value="adhes_NPXG"/>
    <property type="match status" value="1"/>
</dbReference>
<feature type="region of interest" description="Disordered" evidence="1">
    <location>
        <begin position="2521"/>
        <end position="2540"/>
    </location>
</feature>
<dbReference type="SMART" id="SM00912">
    <property type="entry name" value="Haemagg_act"/>
    <property type="match status" value="1"/>
</dbReference>
<dbReference type="Pfam" id="PF13332">
    <property type="entry name" value="Fil_haemagg_2"/>
    <property type="match status" value="6"/>
</dbReference>
<dbReference type="SUPFAM" id="SSF51126">
    <property type="entry name" value="Pectin lyase-like"/>
    <property type="match status" value="1"/>
</dbReference>
<evidence type="ECO:0000259" key="3">
    <source>
        <dbReference type="SMART" id="SM00912"/>
    </source>
</evidence>
<feature type="region of interest" description="Disordered" evidence="1">
    <location>
        <begin position="2347"/>
        <end position="2388"/>
    </location>
</feature>
<dbReference type="Pfam" id="PF05860">
    <property type="entry name" value="TPS"/>
    <property type="match status" value="1"/>
</dbReference>
<organism evidence="4 5">
    <name type="scientific">Paraburkholderia edwinii</name>
    <dbReference type="NCBI Taxonomy" id="2861782"/>
    <lineage>
        <taxon>Bacteria</taxon>
        <taxon>Pseudomonadati</taxon>
        <taxon>Pseudomonadota</taxon>
        <taxon>Betaproteobacteria</taxon>
        <taxon>Burkholderiales</taxon>
        <taxon>Burkholderiaceae</taxon>
        <taxon>Paraburkholderia</taxon>
    </lineage>
</organism>
<protein>
    <submittedName>
        <fullName evidence="4">Hemagglutinin repeat-containing protein</fullName>
    </submittedName>
</protein>
<proteinExistence type="predicted"/>
<feature type="region of interest" description="Disordered" evidence="1">
    <location>
        <begin position="2244"/>
        <end position="2299"/>
    </location>
</feature>
<feature type="region of interest" description="Disordered" evidence="1">
    <location>
        <begin position="2096"/>
        <end position="2119"/>
    </location>
</feature>
<dbReference type="InterPro" id="IPR025157">
    <property type="entry name" value="Hemagglutinin_rpt"/>
</dbReference>
<evidence type="ECO:0000313" key="4">
    <source>
        <dbReference type="EMBL" id="QYD71072.1"/>
    </source>
</evidence>
<dbReference type="InterPro" id="IPR010069">
    <property type="entry name" value="CdiA_FHA1_rpt"/>
</dbReference>
<evidence type="ECO:0000313" key="5">
    <source>
        <dbReference type="Proteomes" id="UP000826462"/>
    </source>
</evidence>
<keyword evidence="5" id="KW-1185">Reference proteome</keyword>